<dbReference type="InterPro" id="IPR032710">
    <property type="entry name" value="NTF2-like_dom_sf"/>
</dbReference>
<evidence type="ECO:0000259" key="1">
    <source>
        <dbReference type="Pfam" id="PF12680"/>
    </source>
</evidence>
<evidence type="ECO:0000313" key="3">
    <source>
        <dbReference type="Proteomes" id="UP000733379"/>
    </source>
</evidence>
<name>A0ABS6B495_9NOCA</name>
<organism evidence="2 3">
    <name type="scientific">Nocardia albiluteola</name>
    <dbReference type="NCBI Taxonomy" id="2842303"/>
    <lineage>
        <taxon>Bacteria</taxon>
        <taxon>Bacillati</taxon>
        <taxon>Actinomycetota</taxon>
        <taxon>Actinomycetes</taxon>
        <taxon>Mycobacteriales</taxon>
        <taxon>Nocardiaceae</taxon>
        <taxon>Nocardia</taxon>
    </lineage>
</organism>
<dbReference type="InterPro" id="IPR037401">
    <property type="entry name" value="SnoaL-like"/>
</dbReference>
<dbReference type="SUPFAM" id="SSF54427">
    <property type="entry name" value="NTF2-like"/>
    <property type="match status" value="1"/>
</dbReference>
<proteinExistence type="predicted"/>
<reference evidence="2 3" key="1">
    <citation type="submission" date="2021-06" db="EMBL/GenBank/DDBJ databases">
        <title>Actinomycetes sequencing.</title>
        <authorList>
            <person name="Shan Q."/>
        </authorList>
    </citation>
    <scope>NUCLEOTIDE SEQUENCE [LARGE SCALE GENOMIC DNA]</scope>
    <source>
        <strain evidence="2 3">NEAU-G5</strain>
    </source>
</reference>
<keyword evidence="3" id="KW-1185">Reference proteome</keyword>
<evidence type="ECO:0000313" key="2">
    <source>
        <dbReference type="EMBL" id="MBU3064546.1"/>
    </source>
</evidence>
<dbReference type="EMBL" id="JAHKNI010000008">
    <property type="protein sequence ID" value="MBU3064546.1"/>
    <property type="molecule type" value="Genomic_DNA"/>
</dbReference>
<dbReference type="RefSeq" id="WP_215919824.1">
    <property type="nucleotide sequence ID" value="NZ_JAHKNI010000008.1"/>
</dbReference>
<accession>A0ABS6B495</accession>
<sequence length="136" mass="15166">MSTNENKALICSIFDELAQGNGRALTEAMSEDCMWTFPGQWSWSRSWGPKSVVVEGLLRPLMAQFKGDFRMVADLILADDDRVVVQAHGRGTTLDGATYPQTYCFIFRIIDGRIAEVVEHCDTALVERVLKPLTPA</sequence>
<dbReference type="Gene3D" id="3.10.450.50">
    <property type="match status" value="1"/>
</dbReference>
<dbReference type="Proteomes" id="UP000733379">
    <property type="component" value="Unassembled WGS sequence"/>
</dbReference>
<dbReference type="PANTHER" id="PTHR41252">
    <property type="entry name" value="BLR2505 PROTEIN"/>
    <property type="match status" value="1"/>
</dbReference>
<dbReference type="Pfam" id="PF12680">
    <property type="entry name" value="SnoaL_2"/>
    <property type="match status" value="1"/>
</dbReference>
<gene>
    <name evidence="2" type="ORF">KO481_23820</name>
</gene>
<dbReference type="PANTHER" id="PTHR41252:SF1">
    <property type="entry name" value="BLR2505 PROTEIN"/>
    <property type="match status" value="1"/>
</dbReference>
<feature type="domain" description="SnoaL-like" evidence="1">
    <location>
        <begin position="14"/>
        <end position="117"/>
    </location>
</feature>
<protein>
    <submittedName>
        <fullName evidence="2">Nuclear transport factor 2 family protein</fullName>
    </submittedName>
</protein>
<comment type="caution">
    <text evidence="2">The sequence shown here is derived from an EMBL/GenBank/DDBJ whole genome shotgun (WGS) entry which is preliminary data.</text>
</comment>